<dbReference type="Pfam" id="PF04434">
    <property type="entry name" value="SWIM"/>
    <property type="match status" value="1"/>
</dbReference>
<organism evidence="4 5">
    <name type="scientific">Streptomyces iconiensis</name>
    <dbReference type="NCBI Taxonomy" id="1384038"/>
    <lineage>
        <taxon>Bacteria</taxon>
        <taxon>Bacillati</taxon>
        <taxon>Actinomycetota</taxon>
        <taxon>Actinomycetes</taxon>
        <taxon>Kitasatosporales</taxon>
        <taxon>Streptomycetaceae</taxon>
        <taxon>Streptomyces</taxon>
    </lineage>
</organism>
<evidence type="ECO:0000256" key="2">
    <source>
        <dbReference type="SAM" id="MobiDB-lite"/>
    </source>
</evidence>
<feature type="compositionally biased region" description="Gly residues" evidence="2">
    <location>
        <begin position="1"/>
        <end position="22"/>
    </location>
</feature>
<feature type="compositionally biased region" description="Basic and acidic residues" evidence="2">
    <location>
        <begin position="245"/>
        <end position="256"/>
    </location>
</feature>
<name>A0ABT6ZVS7_9ACTN</name>
<feature type="region of interest" description="Disordered" evidence="2">
    <location>
        <begin position="316"/>
        <end position="342"/>
    </location>
</feature>
<keyword evidence="5" id="KW-1185">Reference proteome</keyword>
<evidence type="ECO:0000256" key="1">
    <source>
        <dbReference type="PROSITE-ProRule" id="PRU00325"/>
    </source>
</evidence>
<dbReference type="InterPro" id="IPR007527">
    <property type="entry name" value="Znf_SWIM"/>
</dbReference>
<feature type="compositionally biased region" description="Gly residues" evidence="2">
    <location>
        <begin position="228"/>
        <end position="242"/>
    </location>
</feature>
<keyword evidence="1" id="KW-0863">Zinc-finger</keyword>
<dbReference type="EMBL" id="JANCPR020000012">
    <property type="protein sequence ID" value="MDJ1133173.1"/>
    <property type="molecule type" value="Genomic_DNA"/>
</dbReference>
<comment type="caution">
    <text evidence="4">The sequence shown here is derived from an EMBL/GenBank/DDBJ whole genome shotgun (WGS) entry which is preliminary data.</text>
</comment>
<sequence>MNGPEDGGTGEVNGPEDGGTGEVSGPQGAALTGWAAAWVRALEESTRDTARLARGRTYARDGGVDAIRVRPGRVTGFVHGSRPRPYRAELRLPVLSEDAWDAFLDTVAARPAHVAALLDGELPAAVAAEAEAAGVRLLPVRGEFVPVCSCPDRERPCKHAAALCYAAGRLLDDDPFVLLLIRGREENELLEELVRRSALLEADVSPGGPERTRPGEHPGRGERTGQPSGQGRGQGSALGPGSDGPSHDGEPSDPRTHGPSYPGSPDGPADPDGPIDTIDPTDPTDPGGGGGAAGAHPWPAGMPTVPAREFLAADVRPPLPAPLPEPEAPGEPGPYPDIPGSPGPDALAFLAMDAAQRAYEAFIADGDPLPGLSVWHDTIRLAATHPHLTGRRALSPLFSGLARTAGHTAPELTRAAAAWRQGGMTGLSVLDEPWDPPAGDFDRARSILAAAGLFMNIRRNHLTHPTRYLQLRYGRDGRWYPYRSDGDGAEWWPEGPAADDPLTALSGVQDV</sequence>
<feature type="compositionally biased region" description="Pro residues" evidence="2">
    <location>
        <begin position="317"/>
        <end position="342"/>
    </location>
</feature>
<protein>
    <submittedName>
        <fullName evidence="4">SWIM zinc finger family protein</fullName>
    </submittedName>
</protein>
<feature type="domain" description="SWIM-type" evidence="3">
    <location>
        <begin position="133"/>
        <end position="168"/>
    </location>
</feature>
<proteinExistence type="predicted"/>
<feature type="compositionally biased region" description="Basic and acidic residues" evidence="2">
    <location>
        <begin position="210"/>
        <end position="223"/>
    </location>
</feature>
<keyword evidence="1" id="KW-0862">Zinc</keyword>
<feature type="compositionally biased region" description="Low complexity" evidence="2">
    <location>
        <begin position="258"/>
        <end position="285"/>
    </location>
</feature>
<keyword evidence="1" id="KW-0479">Metal-binding</keyword>
<feature type="region of interest" description="Disordered" evidence="2">
    <location>
        <begin position="1"/>
        <end position="27"/>
    </location>
</feature>
<evidence type="ECO:0000313" key="4">
    <source>
        <dbReference type="EMBL" id="MDJ1133173.1"/>
    </source>
</evidence>
<feature type="region of interest" description="Disordered" evidence="2">
    <location>
        <begin position="201"/>
        <end position="304"/>
    </location>
</feature>
<accession>A0ABT6ZVS7</accession>
<dbReference type="PANTHER" id="PTHR38133:SF1">
    <property type="entry name" value="SLR1429 PROTEIN"/>
    <property type="match status" value="1"/>
</dbReference>
<dbReference type="RefSeq" id="WP_274044727.1">
    <property type="nucleotide sequence ID" value="NZ_JANCPR020000012.1"/>
</dbReference>
<reference evidence="4 5" key="1">
    <citation type="submission" date="2023-05" db="EMBL/GenBank/DDBJ databases">
        <title>Streptantibioticus silvisoli sp. nov., acidotolerant actinomycetes 1 from pine litter.</title>
        <authorList>
            <person name="Swiecimska M."/>
            <person name="Golinska P."/>
            <person name="Sangal V."/>
            <person name="Wachnowicz B."/>
            <person name="Goodfellow M."/>
        </authorList>
    </citation>
    <scope>NUCLEOTIDE SEQUENCE [LARGE SCALE GENOMIC DNA]</scope>
    <source>
        <strain evidence="4 5">DSM 42109</strain>
    </source>
</reference>
<dbReference type="Proteomes" id="UP001214441">
    <property type="component" value="Unassembled WGS sequence"/>
</dbReference>
<evidence type="ECO:0000259" key="3">
    <source>
        <dbReference type="PROSITE" id="PS50966"/>
    </source>
</evidence>
<evidence type="ECO:0000313" key="5">
    <source>
        <dbReference type="Proteomes" id="UP001214441"/>
    </source>
</evidence>
<dbReference type="PANTHER" id="PTHR38133">
    <property type="entry name" value="SLR1429 PROTEIN"/>
    <property type="match status" value="1"/>
</dbReference>
<gene>
    <name evidence="4" type="ORF">NMN56_014600</name>
</gene>
<dbReference type="PROSITE" id="PS50966">
    <property type="entry name" value="ZF_SWIM"/>
    <property type="match status" value="1"/>
</dbReference>